<evidence type="ECO:0000256" key="3">
    <source>
        <dbReference type="ARBA" id="ARBA00009914"/>
    </source>
</evidence>
<dbReference type="InterPro" id="IPR046466">
    <property type="entry name" value="Borealin_C"/>
</dbReference>
<feature type="region of interest" description="Disordered" evidence="10">
    <location>
        <begin position="98"/>
        <end position="137"/>
    </location>
</feature>
<name>A0A2L2Y9U2_PARTP</name>
<dbReference type="GO" id="GO:0051233">
    <property type="term" value="C:spindle midzone"/>
    <property type="evidence" value="ECO:0007669"/>
    <property type="project" value="TreeGrafter"/>
</dbReference>
<keyword evidence="8" id="KW-0131">Cell cycle</keyword>
<sequence length="254" mass="28972">MAKRKARKVKNVDPLTQAKIESISILLNAFKAEATNFENYMNSICAERCCKIEKLYMDRLKMYPENIRNMTIAEVMEMQQKEKVRETECPRNENAFRMQHERTKLTSERKRTQRKEKKRSISVPVSARNNPNMSHLTRTGSELSLLTPAKQRRPSTIITPKFDPKRPVFGARKPKPGEVVMSLSGSPLQIVMNDLPSDKPAITLSFGEGKFLNLGNAAKIDSDKEFLKSIDETTKNAIQNAMQKLDQILKNSEA</sequence>
<accession>A0A2L2Y9U2</accession>
<dbReference type="GO" id="GO:0000775">
    <property type="term" value="C:chromosome, centromeric region"/>
    <property type="evidence" value="ECO:0007669"/>
    <property type="project" value="UniProtKB-SubCell"/>
</dbReference>
<dbReference type="GeneID" id="107449915"/>
<dbReference type="OrthoDB" id="6420414at2759"/>
<proteinExistence type="evidence at transcript level"/>
<evidence type="ECO:0000256" key="2">
    <source>
        <dbReference type="ARBA" id="ARBA00004584"/>
    </source>
</evidence>
<evidence type="ECO:0000256" key="6">
    <source>
        <dbReference type="ARBA" id="ARBA00022776"/>
    </source>
</evidence>
<evidence type="ECO:0000256" key="7">
    <source>
        <dbReference type="ARBA" id="ARBA00023242"/>
    </source>
</evidence>
<dbReference type="GO" id="GO:0051301">
    <property type="term" value="P:cell division"/>
    <property type="evidence" value="ECO:0007669"/>
    <property type="project" value="UniProtKB-KW"/>
</dbReference>
<dbReference type="GO" id="GO:0000070">
    <property type="term" value="P:mitotic sister chromatid segregation"/>
    <property type="evidence" value="ECO:0007669"/>
    <property type="project" value="TreeGrafter"/>
</dbReference>
<dbReference type="KEGG" id="ptep:107449915"/>
<dbReference type="GO" id="GO:0005634">
    <property type="term" value="C:nucleus"/>
    <property type="evidence" value="ECO:0007669"/>
    <property type="project" value="UniProtKB-SubCell"/>
</dbReference>
<feature type="compositionally biased region" description="Polar residues" evidence="10">
    <location>
        <begin position="127"/>
        <end position="137"/>
    </location>
</feature>
<keyword evidence="4" id="KW-0158">Chromosome</keyword>
<evidence type="ECO:0000256" key="5">
    <source>
        <dbReference type="ARBA" id="ARBA00022618"/>
    </source>
</evidence>
<dbReference type="AlphaFoldDB" id="A0A2L2Y9U2"/>
<keyword evidence="5" id="KW-0132">Cell division</keyword>
<evidence type="ECO:0000256" key="10">
    <source>
        <dbReference type="SAM" id="MobiDB-lite"/>
    </source>
</evidence>
<evidence type="ECO:0000313" key="12">
    <source>
        <dbReference type="EMBL" id="LAA04767.1"/>
    </source>
</evidence>
<protein>
    <recommendedName>
        <fullName evidence="11">Borealin C-terminal domain-containing protein</fullName>
    </recommendedName>
</protein>
<evidence type="ECO:0000256" key="8">
    <source>
        <dbReference type="ARBA" id="ARBA00023306"/>
    </source>
</evidence>
<keyword evidence="9" id="KW-0137">Centromere</keyword>
<keyword evidence="7" id="KW-0539">Nucleus</keyword>
<feature type="compositionally biased region" description="Basic residues" evidence="10">
    <location>
        <begin position="111"/>
        <end position="120"/>
    </location>
</feature>
<keyword evidence="6" id="KW-0498">Mitosis</keyword>
<evidence type="ECO:0000256" key="9">
    <source>
        <dbReference type="ARBA" id="ARBA00023328"/>
    </source>
</evidence>
<dbReference type="GO" id="GO:0032133">
    <property type="term" value="C:chromosome passenger complex"/>
    <property type="evidence" value="ECO:0007669"/>
    <property type="project" value="TreeGrafter"/>
</dbReference>
<dbReference type="InterPro" id="IPR018867">
    <property type="entry name" value="Cell_div_borealin"/>
</dbReference>
<dbReference type="PANTHER" id="PTHR16040:SF7">
    <property type="entry name" value="AUSTRALIN, ISOFORM A-RELATED"/>
    <property type="match status" value="1"/>
</dbReference>
<comment type="subcellular location">
    <subcellularLocation>
        <location evidence="2">Chromosome</location>
        <location evidence="2">Centromere</location>
    </subcellularLocation>
    <subcellularLocation>
        <location evidence="1">Nucleus</location>
    </subcellularLocation>
</comment>
<dbReference type="Pfam" id="PF10512">
    <property type="entry name" value="Borealin"/>
    <property type="match status" value="1"/>
</dbReference>
<feature type="compositionally biased region" description="Basic and acidic residues" evidence="10">
    <location>
        <begin position="98"/>
        <end position="110"/>
    </location>
</feature>
<evidence type="ECO:0000259" key="11">
    <source>
        <dbReference type="Pfam" id="PF10512"/>
    </source>
</evidence>
<dbReference type="EMBL" id="IAAA01016466">
    <property type="protein sequence ID" value="LAA04767.1"/>
    <property type="molecule type" value="mRNA"/>
</dbReference>
<reference evidence="12" key="1">
    <citation type="journal article" date="2016" name="Mol. Ecol. Resour.">
        <title>Evaluation of the impact of RNA preservation methods of spiders for de novo transcriptome assembly.</title>
        <authorList>
            <person name="Kono N."/>
            <person name="Nakamura H."/>
            <person name="Ito Y."/>
            <person name="Tomita M."/>
            <person name="Arakawa K."/>
        </authorList>
    </citation>
    <scope>NUCLEOTIDE SEQUENCE</scope>
    <source>
        <tissue evidence="12">Whole body</tissue>
    </source>
</reference>
<feature type="domain" description="Borealin C-terminal" evidence="11">
    <location>
        <begin position="144"/>
        <end position="250"/>
    </location>
</feature>
<evidence type="ECO:0000256" key="4">
    <source>
        <dbReference type="ARBA" id="ARBA00022454"/>
    </source>
</evidence>
<dbReference type="PANTHER" id="PTHR16040">
    <property type="entry name" value="AUSTRALIN, ISOFORM A-RELATED"/>
    <property type="match status" value="1"/>
</dbReference>
<evidence type="ECO:0000256" key="1">
    <source>
        <dbReference type="ARBA" id="ARBA00004123"/>
    </source>
</evidence>
<comment type="similarity">
    <text evidence="3">Belongs to the borealin family.</text>
</comment>
<organism evidence="12">
    <name type="scientific">Parasteatoda tepidariorum</name>
    <name type="common">Common house spider</name>
    <name type="synonym">Achaearanea tepidariorum</name>
    <dbReference type="NCBI Taxonomy" id="114398"/>
    <lineage>
        <taxon>Eukaryota</taxon>
        <taxon>Metazoa</taxon>
        <taxon>Ecdysozoa</taxon>
        <taxon>Arthropoda</taxon>
        <taxon>Chelicerata</taxon>
        <taxon>Arachnida</taxon>
        <taxon>Araneae</taxon>
        <taxon>Araneomorphae</taxon>
        <taxon>Entelegynae</taxon>
        <taxon>Araneoidea</taxon>
        <taxon>Theridiidae</taxon>
        <taxon>Parasteatoda</taxon>
    </lineage>
</organism>